<keyword evidence="9" id="KW-0119">Carbohydrate metabolism</keyword>
<gene>
    <name evidence="12" type="ORF">H9742_03415</name>
</gene>
<reference evidence="12" key="1">
    <citation type="journal article" date="2021" name="PeerJ">
        <title>Extensive microbial diversity within the chicken gut microbiome revealed by metagenomics and culture.</title>
        <authorList>
            <person name="Gilroy R."/>
            <person name="Ravi A."/>
            <person name="Getino M."/>
            <person name="Pursley I."/>
            <person name="Horton D.L."/>
            <person name="Alikhan N.F."/>
            <person name="Baker D."/>
            <person name="Gharbi K."/>
            <person name="Hall N."/>
            <person name="Watson M."/>
            <person name="Adriaenssens E.M."/>
            <person name="Foster-Nyarko E."/>
            <person name="Jarju S."/>
            <person name="Secka A."/>
            <person name="Antonio M."/>
            <person name="Oren A."/>
            <person name="Chaudhuri R.R."/>
            <person name="La Ragione R."/>
            <person name="Hildebrand F."/>
            <person name="Pallen M.J."/>
        </authorList>
    </citation>
    <scope>NUCLEOTIDE SEQUENCE</scope>
    <source>
        <strain evidence="12">CHK195-6426</strain>
    </source>
</reference>
<dbReference type="Proteomes" id="UP000824265">
    <property type="component" value="Unassembled WGS sequence"/>
</dbReference>
<evidence type="ECO:0000256" key="7">
    <source>
        <dbReference type="ARBA" id="ARBA00033367"/>
    </source>
</evidence>
<organism evidence="12 13">
    <name type="scientific">Candidatus Acetatifactor stercoripullorum</name>
    <dbReference type="NCBI Taxonomy" id="2838414"/>
    <lineage>
        <taxon>Bacteria</taxon>
        <taxon>Bacillati</taxon>
        <taxon>Bacillota</taxon>
        <taxon>Clostridia</taxon>
        <taxon>Lachnospirales</taxon>
        <taxon>Lachnospiraceae</taxon>
        <taxon>Acetatifactor</taxon>
    </lineage>
</organism>
<proteinExistence type="inferred from homology"/>
<dbReference type="EC" id="3.2.1.26" evidence="3 8"/>
<dbReference type="PANTHER" id="PTHR43101:SF1">
    <property type="entry name" value="BETA-FRUCTOSIDASE"/>
    <property type="match status" value="1"/>
</dbReference>
<dbReference type="SUPFAM" id="SSF75005">
    <property type="entry name" value="Arabinanase/levansucrase/invertase"/>
    <property type="match status" value="1"/>
</dbReference>
<feature type="domain" description="Glycosyl hydrolase family 32 C-terminal" evidence="11">
    <location>
        <begin position="338"/>
        <end position="476"/>
    </location>
</feature>
<evidence type="ECO:0000259" key="10">
    <source>
        <dbReference type="Pfam" id="PF00251"/>
    </source>
</evidence>
<dbReference type="PROSITE" id="PS00609">
    <property type="entry name" value="GLYCOSYL_HYDROL_F32"/>
    <property type="match status" value="1"/>
</dbReference>
<comment type="catalytic activity">
    <reaction evidence="8">
        <text>Hydrolysis of terminal non-reducing beta-D-fructofuranoside residues in beta-D-fructofuranosides.</text>
        <dbReference type="EC" id="3.2.1.26"/>
    </reaction>
</comment>
<dbReference type="Gene3D" id="2.115.10.20">
    <property type="entry name" value="Glycosyl hydrolase domain, family 43"/>
    <property type="match status" value="1"/>
</dbReference>
<evidence type="ECO:0000259" key="11">
    <source>
        <dbReference type="Pfam" id="PF08244"/>
    </source>
</evidence>
<dbReference type="InterPro" id="IPR006232">
    <property type="entry name" value="Suc6P_hydrolase"/>
</dbReference>
<comment type="similarity">
    <text evidence="2 8">Belongs to the glycosyl hydrolase 32 family.</text>
</comment>
<dbReference type="EMBL" id="DXGH01000017">
    <property type="protein sequence ID" value="HIW80568.1"/>
    <property type="molecule type" value="Genomic_DNA"/>
</dbReference>
<dbReference type="AlphaFoldDB" id="A0A9D1R313"/>
<comment type="subcellular location">
    <subcellularLocation>
        <location evidence="9">Cytoplasm</location>
    </subcellularLocation>
</comment>
<dbReference type="InterPro" id="IPR051214">
    <property type="entry name" value="GH32_Enzymes"/>
</dbReference>
<dbReference type="InterPro" id="IPR023296">
    <property type="entry name" value="Glyco_hydro_beta-prop_sf"/>
</dbReference>
<dbReference type="SUPFAM" id="SSF49899">
    <property type="entry name" value="Concanavalin A-like lectins/glucanases"/>
    <property type="match status" value="1"/>
</dbReference>
<comment type="caution">
    <text evidence="12">The sequence shown here is derived from an EMBL/GenBank/DDBJ whole genome shotgun (WGS) entry which is preliminary data.</text>
</comment>
<evidence type="ECO:0000313" key="13">
    <source>
        <dbReference type="Proteomes" id="UP000824265"/>
    </source>
</evidence>
<sequence>MSELLNKAREYESQNVVKIPWEERPVFHFSVPTGWINDPNGFSDFRGEHHLFFQYYPYETAWNSMHWGHASSTDFVCWKYLPAALAPDETYDGAGVFSGSALEDGERQVLIYTGVEEYTEENGEKKIRQNQCIAIGDGRDYIKSRENPVITAELLPAGSSREDFRDPKIWKEDGRYYVVAGSRNGDGSGQIVLFYSDDLKSWNFGSILDRSQNKLGRMWECPDFFPMGSKRVLMISPQEMQADGLLFHNGNNVAFLIGDYCKETLRFCRQEVQCVDYGLDFYAPQTMQSQDGRRIMIGWMQSWDNPIYPTEHLWSGMMTIPRELTMRNGRILQKPVRELEAYRKNEAAYSNVAVEKETILENVRGRSVDLELAVKGQEYGKFRIRLASDKKHYSEIIYDREDGILTFDRTHSGLTKDVLCSRSMRVDSPSHELRLRILLDRYSVEIFANEGENVMTSLIYTPQTAQDIIFSCSGKAYMDVKKYEIEVGK</sequence>
<keyword evidence="6 8" id="KW-0326">Glycosidase</keyword>
<name>A0A9D1R313_9FIRM</name>
<dbReference type="NCBIfam" id="TIGR01322">
    <property type="entry name" value="scrB_fam"/>
    <property type="match status" value="1"/>
</dbReference>
<keyword evidence="5 8" id="KW-0378">Hydrolase</keyword>
<dbReference type="GO" id="GO:0005737">
    <property type="term" value="C:cytoplasm"/>
    <property type="evidence" value="ECO:0007669"/>
    <property type="project" value="UniProtKB-SubCell"/>
</dbReference>
<evidence type="ECO:0000256" key="3">
    <source>
        <dbReference type="ARBA" id="ARBA00012758"/>
    </source>
</evidence>
<feature type="domain" description="Glycosyl hydrolase family 32 N-terminal" evidence="10">
    <location>
        <begin position="28"/>
        <end position="335"/>
    </location>
</feature>
<dbReference type="GO" id="GO:0005975">
    <property type="term" value="P:carbohydrate metabolic process"/>
    <property type="evidence" value="ECO:0007669"/>
    <property type="project" value="InterPro"/>
</dbReference>
<dbReference type="InterPro" id="IPR018053">
    <property type="entry name" value="Glyco_hydro_32_AS"/>
</dbReference>
<comment type="function">
    <text evidence="9">Enables the bacterium to metabolize sucrose as a sole carbon source.</text>
</comment>
<dbReference type="SMART" id="SM00640">
    <property type="entry name" value="Glyco_32"/>
    <property type="match status" value="1"/>
</dbReference>
<reference evidence="12" key="2">
    <citation type="submission" date="2021-04" db="EMBL/GenBank/DDBJ databases">
        <authorList>
            <person name="Gilroy R."/>
        </authorList>
    </citation>
    <scope>NUCLEOTIDE SEQUENCE</scope>
    <source>
        <strain evidence="12">CHK195-6426</strain>
    </source>
</reference>
<evidence type="ECO:0000256" key="6">
    <source>
        <dbReference type="ARBA" id="ARBA00023295"/>
    </source>
</evidence>
<keyword evidence="9" id="KW-0963">Cytoplasm</keyword>
<dbReference type="GO" id="GO:0004564">
    <property type="term" value="F:beta-fructofuranosidase activity"/>
    <property type="evidence" value="ECO:0007669"/>
    <property type="project" value="UniProtKB-EC"/>
</dbReference>
<comment type="pathway">
    <text evidence="1 9">Glycan biosynthesis; sucrose metabolism.</text>
</comment>
<dbReference type="InterPro" id="IPR001362">
    <property type="entry name" value="Glyco_hydro_32"/>
</dbReference>
<evidence type="ECO:0000256" key="4">
    <source>
        <dbReference type="ARBA" id="ARBA00019623"/>
    </source>
</evidence>
<protein>
    <recommendedName>
        <fullName evidence="4 8">Sucrose-6-phosphate hydrolase</fullName>
        <ecNumber evidence="3 8">3.2.1.26</ecNumber>
    </recommendedName>
    <alternativeName>
        <fullName evidence="7 9">Invertase</fullName>
    </alternativeName>
</protein>
<evidence type="ECO:0000256" key="1">
    <source>
        <dbReference type="ARBA" id="ARBA00004914"/>
    </source>
</evidence>
<evidence type="ECO:0000256" key="9">
    <source>
        <dbReference type="RuleBase" id="RU365015"/>
    </source>
</evidence>
<dbReference type="Pfam" id="PF08244">
    <property type="entry name" value="Glyco_hydro_32C"/>
    <property type="match status" value="1"/>
</dbReference>
<dbReference type="PANTHER" id="PTHR43101">
    <property type="entry name" value="BETA-FRUCTOSIDASE"/>
    <property type="match status" value="1"/>
</dbReference>
<dbReference type="InterPro" id="IPR013320">
    <property type="entry name" value="ConA-like_dom_sf"/>
</dbReference>
<dbReference type="Pfam" id="PF00251">
    <property type="entry name" value="Glyco_hydro_32N"/>
    <property type="match status" value="1"/>
</dbReference>
<dbReference type="Gene3D" id="2.60.120.560">
    <property type="entry name" value="Exo-inulinase, domain 1"/>
    <property type="match status" value="1"/>
</dbReference>
<accession>A0A9D1R313</accession>
<dbReference type="InterPro" id="IPR013148">
    <property type="entry name" value="Glyco_hydro_32_N"/>
</dbReference>
<evidence type="ECO:0000256" key="2">
    <source>
        <dbReference type="ARBA" id="ARBA00009902"/>
    </source>
</evidence>
<evidence type="ECO:0000256" key="8">
    <source>
        <dbReference type="RuleBase" id="RU362110"/>
    </source>
</evidence>
<dbReference type="InterPro" id="IPR013189">
    <property type="entry name" value="Glyco_hydro_32_C"/>
</dbReference>
<dbReference type="CDD" id="cd08996">
    <property type="entry name" value="GH32_FFase"/>
    <property type="match status" value="1"/>
</dbReference>
<evidence type="ECO:0000256" key="5">
    <source>
        <dbReference type="ARBA" id="ARBA00022801"/>
    </source>
</evidence>
<evidence type="ECO:0000313" key="12">
    <source>
        <dbReference type="EMBL" id="HIW80568.1"/>
    </source>
</evidence>